<dbReference type="PANTHER" id="PTHR21666:SF289">
    <property type="entry name" value="L-ALA--D-GLU ENDOPEPTIDASE"/>
    <property type="match status" value="1"/>
</dbReference>
<reference evidence="3 4" key="1">
    <citation type="submission" date="2019-06" db="EMBL/GenBank/DDBJ databases">
        <authorList>
            <person name="Li J."/>
        </authorList>
    </citation>
    <scope>NUCLEOTIDE SEQUENCE [LARGE SCALE GENOMIC DNA]</scope>
    <source>
        <strain evidence="3 4">LMG 28165</strain>
    </source>
</reference>
<keyword evidence="4" id="KW-1185">Reference proteome</keyword>
<organism evidence="3 4">
    <name type="scientific">Corynebacterium tapiri</name>
    <dbReference type="NCBI Taxonomy" id="1448266"/>
    <lineage>
        <taxon>Bacteria</taxon>
        <taxon>Bacillati</taxon>
        <taxon>Actinomycetota</taxon>
        <taxon>Actinomycetes</taxon>
        <taxon>Mycobacteriales</taxon>
        <taxon>Corynebacteriaceae</taxon>
        <taxon>Corynebacterium</taxon>
    </lineage>
</organism>
<evidence type="ECO:0000313" key="4">
    <source>
        <dbReference type="Proteomes" id="UP000312032"/>
    </source>
</evidence>
<dbReference type="OrthoDB" id="5245088at2"/>
<keyword evidence="1" id="KW-0732">Signal</keyword>
<dbReference type="InterPro" id="IPR016047">
    <property type="entry name" value="M23ase_b-sheet_dom"/>
</dbReference>
<dbReference type="Gene3D" id="2.70.70.10">
    <property type="entry name" value="Glucose Permease (Domain IIA)"/>
    <property type="match status" value="1"/>
</dbReference>
<name>A0A5C4U5H5_9CORY</name>
<dbReference type="Pfam" id="PF01551">
    <property type="entry name" value="Peptidase_M23"/>
    <property type="match status" value="1"/>
</dbReference>
<accession>A0A5C4U5H5</accession>
<dbReference type="SUPFAM" id="SSF51261">
    <property type="entry name" value="Duplicated hybrid motif"/>
    <property type="match status" value="1"/>
</dbReference>
<evidence type="ECO:0000313" key="3">
    <source>
        <dbReference type="EMBL" id="TNL99293.1"/>
    </source>
</evidence>
<evidence type="ECO:0000256" key="1">
    <source>
        <dbReference type="ARBA" id="ARBA00022729"/>
    </source>
</evidence>
<proteinExistence type="predicted"/>
<dbReference type="RefSeq" id="WP_139464969.1">
    <property type="nucleotide sequence ID" value="NZ_VDHJ01000003.1"/>
</dbReference>
<dbReference type="PANTHER" id="PTHR21666">
    <property type="entry name" value="PEPTIDASE-RELATED"/>
    <property type="match status" value="1"/>
</dbReference>
<comment type="caution">
    <text evidence="3">The sequence shown here is derived from an EMBL/GenBank/DDBJ whole genome shotgun (WGS) entry which is preliminary data.</text>
</comment>
<dbReference type="EMBL" id="VDHJ01000003">
    <property type="protein sequence ID" value="TNL99293.1"/>
    <property type="molecule type" value="Genomic_DNA"/>
</dbReference>
<sequence length="151" mass="15905">MKRIISVIALSALLCAYVDPTTGASEPGRVLKPASIPEKNWQRGHRGVDLALDQAGEVLAAGSGTVAFAGVVAGRPSISIDHPDGIRTTYTPVHARVKEGDSVSEGQVIGTLAHGHPGLHWGVLKGKDHYIDPLSLLDVPEIRLKPVDARA</sequence>
<dbReference type="AlphaFoldDB" id="A0A5C4U5H5"/>
<dbReference type="Proteomes" id="UP000312032">
    <property type="component" value="Unassembled WGS sequence"/>
</dbReference>
<feature type="domain" description="M23ase beta-sheet core" evidence="2">
    <location>
        <begin position="44"/>
        <end position="133"/>
    </location>
</feature>
<protein>
    <submittedName>
        <fullName evidence="3">M23 family metallopeptidase</fullName>
    </submittedName>
</protein>
<gene>
    <name evidence="3" type="ORF">FHE74_02755</name>
</gene>
<dbReference type="CDD" id="cd12797">
    <property type="entry name" value="M23_peptidase"/>
    <property type="match status" value="1"/>
</dbReference>
<evidence type="ECO:0000259" key="2">
    <source>
        <dbReference type="Pfam" id="PF01551"/>
    </source>
</evidence>
<dbReference type="GO" id="GO:0004222">
    <property type="term" value="F:metalloendopeptidase activity"/>
    <property type="evidence" value="ECO:0007669"/>
    <property type="project" value="TreeGrafter"/>
</dbReference>
<dbReference type="InterPro" id="IPR011055">
    <property type="entry name" value="Dup_hybrid_motif"/>
</dbReference>
<dbReference type="InterPro" id="IPR050570">
    <property type="entry name" value="Cell_wall_metabolism_enzyme"/>
</dbReference>